<keyword evidence="2" id="KW-1185">Reference proteome</keyword>
<protein>
    <submittedName>
        <fullName evidence="1 3">Uncharacterized protein</fullName>
    </submittedName>
</protein>
<reference evidence="3" key="1">
    <citation type="submission" date="2017-02" db="UniProtKB">
        <authorList>
            <consortium name="WormBaseParasite"/>
        </authorList>
    </citation>
    <scope>IDENTIFICATION</scope>
</reference>
<dbReference type="Proteomes" id="UP000278807">
    <property type="component" value="Unassembled WGS sequence"/>
</dbReference>
<organism evidence="3">
    <name type="scientific">Rodentolepis nana</name>
    <name type="common">Dwarf tapeworm</name>
    <name type="synonym">Hymenolepis nana</name>
    <dbReference type="NCBI Taxonomy" id="102285"/>
    <lineage>
        <taxon>Eukaryota</taxon>
        <taxon>Metazoa</taxon>
        <taxon>Spiralia</taxon>
        <taxon>Lophotrochozoa</taxon>
        <taxon>Platyhelminthes</taxon>
        <taxon>Cestoda</taxon>
        <taxon>Eucestoda</taxon>
        <taxon>Cyclophyllidea</taxon>
        <taxon>Hymenolepididae</taxon>
        <taxon>Rodentolepis</taxon>
    </lineage>
</organism>
<proteinExistence type="predicted"/>
<sequence>MVGVDQQGQQLMTCLHFLHIYILQVLGLHNSGLEMRLCRRFLPFRWQGIVVVLW</sequence>
<accession>A0A0R3T8H4</accession>
<dbReference type="WBParaSite" id="HNAJ_0000336201-mRNA-1">
    <property type="protein sequence ID" value="HNAJ_0000336201-mRNA-1"/>
    <property type="gene ID" value="HNAJ_0000336201"/>
</dbReference>
<dbReference type="AlphaFoldDB" id="A0A0R3T8H4"/>
<evidence type="ECO:0000313" key="3">
    <source>
        <dbReference type="WBParaSite" id="HNAJ_0000336201-mRNA-1"/>
    </source>
</evidence>
<name>A0A0R3T8H4_RODNA</name>
<reference evidence="1 2" key="2">
    <citation type="submission" date="2018-11" db="EMBL/GenBank/DDBJ databases">
        <authorList>
            <consortium name="Pathogen Informatics"/>
        </authorList>
    </citation>
    <scope>NUCLEOTIDE SEQUENCE [LARGE SCALE GENOMIC DNA]</scope>
</reference>
<evidence type="ECO:0000313" key="1">
    <source>
        <dbReference type="EMBL" id="VDN99220.1"/>
    </source>
</evidence>
<evidence type="ECO:0000313" key="2">
    <source>
        <dbReference type="Proteomes" id="UP000278807"/>
    </source>
</evidence>
<gene>
    <name evidence="1" type="ORF">HNAJ_LOCUS3361</name>
</gene>
<dbReference type="EMBL" id="UZAE01001936">
    <property type="protein sequence ID" value="VDN99220.1"/>
    <property type="molecule type" value="Genomic_DNA"/>
</dbReference>